<dbReference type="InterPro" id="IPR011989">
    <property type="entry name" value="ARM-like"/>
</dbReference>
<accession>A0A2H9TLR1</accession>
<dbReference type="Pfam" id="PF07539">
    <property type="entry name" value="UTP20_N"/>
    <property type="match status" value="1"/>
</dbReference>
<dbReference type="OrthoDB" id="360653at2759"/>
<comment type="caution">
    <text evidence="3">The sequence shown here is derived from an EMBL/GenBank/DDBJ whole genome shotgun (WGS) entry which is preliminary data.</text>
</comment>
<dbReference type="Gene3D" id="1.25.10.10">
    <property type="entry name" value="Leucine-rich Repeat Variant"/>
    <property type="match status" value="2"/>
</dbReference>
<dbReference type="PANTHER" id="PTHR17695:SF11">
    <property type="entry name" value="SMALL SUBUNIT PROCESSOME COMPONENT 20 HOMOLOG"/>
    <property type="match status" value="1"/>
</dbReference>
<dbReference type="Proteomes" id="UP000240830">
    <property type="component" value="Unassembled WGS sequence"/>
</dbReference>
<name>A0A2H9TLR1_9FUNG</name>
<dbReference type="GO" id="GO:0032040">
    <property type="term" value="C:small-subunit processome"/>
    <property type="evidence" value="ECO:0007669"/>
    <property type="project" value="TreeGrafter"/>
</dbReference>
<keyword evidence="4" id="KW-1185">Reference proteome</keyword>
<dbReference type="InterPro" id="IPR011430">
    <property type="entry name" value="UTP20_N"/>
</dbReference>
<protein>
    <submittedName>
        <fullName evidence="3">Uncharacterized protein</fullName>
    </submittedName>
</protein>
<dbReference type="InterPro" id="IPR052575">
    <property type="entry name" value="SSU_processome_comp_20"/>
</dbReference>
<evidence type="ECO:0000259" key="1">
    <source>
        <dbReference type="Pfam" id="PF07539"/>
    </source>
</evidence>
<sequence length="2241" mass="251330">MSRIVIATSAQKSSITPIKRELFPLRGGFLCCFRNFGAQIDAISFDTVQRYGTARGTTPGSRLATPSDGESWFAQCLAEWRELNCTSTFAKFVSEVWSLCGSLPQLLFHRDEVVRLLVEYMAVSDDAAAPLSALTASLVRDLGEEASPFFGSLFSGFVTMLGSAKNAESIEVVLGSLFYFVKTLSPEVDPVIILQHLMDSMLLKLRPQVQDFLAEFAIYVLNKSYDRELICLLLERLTSRGDLCACILAGVALKSDARFAEIIELVQDKDLLRLCMESMVVRSDATTACGKIAKCLKTMGTSVPFIEAFALMAANGRLVSDHAALLDAFETLPPSERVQDAVVATVKLCNLQVVLCHRAFLQRLLCNPRGVCQTCLHCPHYVELIMGVTAAMDLVVQQIFPADAELGLSLMKKLLELNASAVSKVPVDSLETLLGHQSPELTIAVLKLLSNIPSVTKLDWINEQVSRQKSYSNTSQWITVLYEGRRFITCDLSVLVSSLENVHVLDILKASSQLFDEQSLVKLLVSSDARRRLSVLQLLSRTALNESALFRACLALENIPWTFNCDREKGLQLQVIGNLIKKIPATTSLEVEIVVRYLLGVLLAGFQPLKKELYATLSIVVEQQVKVSHKVCSDLIQTLQIYQPTEAPSLEHELADTPMFSVNSFTPLLGFFAHKPASCELIGKEIIPLIHYIFCHGPAVKETSAWFRTQLQGGLADLITATSGLRSVKCDAATPLEEFLFQFLAFGDSTIQRRALDSILALGFAQVGLYGDRLRRLLDDVEMRDELVLLATEKPDDHVWNSLAGLLNRILYGRIISKKGTAAGRNSMSSRRKLILNYIACWDVVSLDKFVLFIGEQSELNLLNSQTPSEVQLDKWIGFLNLLQTILLKVGKKVSQSTVDTIMSWFQALHAVAEEVEEKHQEMEKHPETERHRKMEKFKKIHRLTLKRLRDVFMIASVGIDLEKWFATSWQMVATRVSNLEREFVQESSALLDLLHWWVSEQRFRCIALDLGREMWPRLVAALGGKARESVLGRIIDIWMLLLKMVAEKDQEARNILMPLVGGLCEALDKRVATSGALTDRVIVLLLELSQYIEQEEHKRPIISSMVTLLSAKSRNEQGKIKMLQLAAKLHVPDLQQQVYRVACEQLGQLRERESRAALATLFQRLAQDDAQLVLFAHVLADLHAPSKERLGEYDYERQTNGFSRLREAASSQNQFQWIPVLNAMIYFCTDDEDTAARTLAFTVITLFVQRVSNEGGDWIELLMTQLYPALRRGLAHKSESVRVDFVNLLNTLVEKFRIVEPFSELTSLLADGNEDANVLHNLLHLQQHRRARALKRLTEFANNSSTLGRRVIDDLLVPILRHFVMSDPTSRDPVPPLIVHDATLAMAALYAHLPVKIAITRVDRLAALIAKGTPCEKALLRLIPATCAYLKDVDADQGTRLISTLFNLLMNQKSEVVRAPIAISMAELFNRVPSQLPVYLPKIVMSLGVMLGHKHSEKREEARETLKNVAERLGPDHLPFIVKELKSCLSSGYLPHLLAYTINCLLVKMSCNLDNICTDVTSIIVRDIFGERAKEKTMTEWTGKMVEVKAQKSYETLSILMAGISTGRILSVLEALRDAAGKTESADWVEKACKAMEDGLMKRDDTTTEYYAVIYAILDGNSQFYDVAGKHWALHSSRFQLSGARVLCHVQKQAKMTPSLLKQFVPHLTAVIFSGRSNALMTAAIKTLSSAVSLSVLEEEILQKLLIRLFEVILKTDANRHVELVNATFKLICTLVRERDDVQLEETQLRALLEYIRSNLENETNAPIAYTLIKAILRRRVVLVEVYELMSVLSRTMLRSFHPSTRQQCRAVVLTFLLDYPMARPKLDGYLSFFPANLAYEGDSGRESVALFLASLADRIPTELVQEMAETWLVALAARLVNERNQQVILAVSSAIKSIVRRLETRLLHRLSLLLGKWLGHSSETVQTTGWALAPLVIRHATGSVTGLVNQLVEFIDINPTKEMLVTLTAIIVSSPTMAACDKTVSLMSVELCADRRVQRNQLIGEYFAQIGNSRDAITGHLLSMNLLAEWPRVWLKELQQSRNVTDTEQIIKNLLFVARQLADNPLQEGRFATVLDLVAKMEKIYRQLPTGSVPHFSASILKFYAALIMTVPITAVLAKPIISAGLRILDDPRGDSPMAHQVLDLLAGRIKDFDDLKVEVLRTLDEKRRKRKVDEKQLAVVDPRAYSKRRLQRARKNRH</sequence>
<dbReference type="Pfam" id="PF20416">
    <property type="entry name" value="UTP20"/>
    <property type="match status" value="1"/>
</dbReference>
<dbReference type="GO" id="GO:0030686">
    <property type="term" value="C:90S preribosome"/>
    <property type="evidence" value="ECO:0007669"/>
    <property type="project" value="TreeGrafter"/>
</dbReference>
<reference evidence="3 4" key="1">
    <citation type="submission" date="2016-10" db="EMBL/GenBank/DDBJ databases">
        <title>The genome of Paramicrosporidium saccamoebae is the missing link in understanding Cryptomycota and Microsporidia evolution.</title>
        <authorList>
            <person name="Quandt C.A."/>
            <person name="Beaudet D."/>
            <person name="Corsaro D."/>
            <person name="Michel R."/>
            <person name="Corradi N."/>
            <person name="James T."/>
        </authorList>
    </citation>
    <scope>NUCLEOTIDE SEQUENCE [LARGE SCALE GENOMIC DNA]</scope>
    <source>
        <strain evidence="3 4">KSL3</strain>
    </source>
</reference>
<evidence type="ECO:0000313" key="3">
    <source>
        <dbReference type="EMBL" id="PJF18662.1"/>
    </source>
</evidence>
<evidence type="ECO:0000313" key="4">
    <source>
        <dbReference type="Proteomes" id="UP000240830"/>
    </source>
</evidence>
<dbReference type="SUPFAM" id="SSF48371">
    <property type="entry name" value="ARM repeat"/>
    <property type="match status" value="1"/>
</dbReference>
<gene>
    <name evidence="3" type="ORF">PSACC_01526</name>
</gene>
<evidence type="ECO:0000259" key="2">
    <source>
        <dbReference type="Pfam" id="PF20416"/>
    </source>
</evidence>
<feature type="domain" description="U3 small nucleolar RNA-associated protein 20 N-terminal" evidence="1">
    <location>
        <begin position="733"/>
        <end position="1279"/>
    </location>
</feature>
<feature type="domain" description="U3 small nucleolar RNA-associated protein 20" evidence="2">
    <location>
        <begin position="1453"/>
        <end position="1638"/>
    </location>
</feature>
<dbReference type="InterPro" id="IPR046523">
    <property type="entry name" value="UTP20_dom"/>
</dbReference>
<dbReference type="InterPro" id="IPR016024">
    <property type="entry name" value="ARM-type_fold"/>
</dbReference>
<dbReference type="EMBL" id="MTSL01000107">
    <property type="protein sequence ID" value="PJF18662.1"/>
    <property type="molecule type" value="Genomic_DNA"/>
</dbReference>
<proteinExistence type="predicted"/>
<dbReference type="PANTHER" id="PTHR17695">
    <property type="entry name" value="SMALL SUBUNIT PROCESSOME COMPONENT 20 HOMOLOG"/>
    <property type="match status" value="1"/>
</dbReference>
<dbReference type="STRING" id="1246581.A0A2H9TLR1"/>
<organism evidence="3 4">
    <name type="scientific">Paramicrosporidium saccamoebae</name>
    <dbReference type="NCBI Taxonomy" id="1246581"/>
    <lineage>
        <taxon>Eukaryota</taxon>
        <taxon>Fungi</taxon>
        <taxon>Fungi incertae sedis</taxon>
        <taxon>Cryptomycota</taxon>
        <taxon>Cryptomycota incertae sedis</taxon>
        <taxon>Paramicrosporidium</taxon>
    </lineage>
</organism>